<dbReference type="InterPro" id="IPR036259">
    <property type="entry name" value="MFS_trans_sf"/>
</dbReference>
<evidence type="ECO:0000313" key="11">
    <source>
        <dbReference type="Proteomes" id="UP000237441"/>
    </source>
</evidence>
<dbReference type="PROSITE" id="PS00217">
    <property type="entry name" value="SUGAR_TRANSPORT_2"/>
    <property type="match status" value="1"/>
</dbReference>
<dbReference type="GO" id="GO:0015791">
    <property type="term" value="P:polyol transmembrane transport"/>
    <property type="evidence" value="ECO:0007669"/>
    <property type="project" value="UniProtKB-ARBA"/>
</dbReference>
<dbReference type="Gene3D" id="1.20.1250.20">
    <property type="entry name" value="MFS general substrate transporter like domains"/>
    <property type="match status" value="1"/>
</dbReference>
<evidence type="ECO:0000256" key="5">
    <source>
        <dbReference type="ARBA" id="ARBA00022989"/>
    </source>
</evidence>
<evidence type="ECO:0000256" key="3">
    <source>
        <dbReference type="ARBA" id="ARBA00022448"/>
    </source>
</evidence>
<keyword evidence="5 8" id="KW-1133">Transmembrane helix</keyword>
<feature type="transmembrane region" description="Helical" evidence="8">
    <location>
        <begin position="502"/>
        <end position="520"/>
    </location>
</feature>
<keyword evidence="6 8" id="KW-0472">Membrane</keyword>
<evidence type="ECO:0000313" key="10">
    <source>
        <dbReference type="EMBL" id="PQK17094.1"/>
    </source>
</evidence>
<evidence type="ECO:0000256" key="7">
    <source>
        <dbReference type="SAM" id="MobiDB-lite"/>
    </source>
</evidence>
<dbReference type="InterPro" id="IPR005829">
    <property type="entry name" value="Sugar_transporter_CS"/>
</dbReference>
<reference evidence="10 11" key="1">
    <citation type="submission" date="2016-07" db="EMBL/GenBank/DDBJ databases">
        <title>Comparative genomics of the entomopathogenic fungus Beauveria bassiana.</title>
        <authorList>
            <person name="Valero Jimenez C.A."/>
            <person name="Zwaan B.J."/>
            <person name="Van Kan J.A."/>
            <person name="Takken W."/>
            <person name="Debets A.J."/>
            <person name="Schoustra S.E."/>
            <person name="Koenraadt C.J."/>
        </authorList>
    </citation>
    <scope>NUCLEOTIDE SEQUENCE [LARGE SCALE GENOMIC DNA]</scope>
    <source>
        <strain evidence="10 11">ARSEF 8028</strain>
    </source>
</reference>
<dbReference type="FunFam" id="1.20.1250.20:FF:000474">
    <property type="entry name" value="Sugar transporter, putative"/>
    <property type="match status" value="1"/>
</dbReference>
<dbReference type="PROSITE" id="PS50850">
    <property type="entry name" value="MFS"/>
    <property type="match status" value="1"/>
</dbReference>
<feature type="transmembrane region" description="Helical" evidence="8">
    <location>
        <begin position="254"/>
        <end position="276"/>
    </location>
</feature>
<feature type="transmembrane region" description="Helical" evidence="8">
    <location>
        <begin position="540"/>
        <end position="560"/>
    </location>
</feature>
<keyword evidence="3" id="KW-0813">Transport</keyword>
<comment type="subcellular location">
    <subcellularLocation>
        <location evidence="1">Membrane</location>
        <topology evidence="1">Multi-pass membrane protein</topology>
    </subcellularLocation>
</comment>
<dbReference type="SUPFAM" id="SSF103473">
    <property type="entry name" value="MFS general substrate transporter"/>
    <property type="match status" value="1"/>
</dbReference>
<dbReference type="PRINTS" id="PR00171">
    <property type="entry name" value="SUGRTRNSPORT"/>
</dbReference>
<feature type="domain" description="Major facilitator superfamily (MFS) profile" evidence="9">
    <location>
        <begin position="156"/>
        <end position="595"/>
    </location>
</feature>
<gene>
    <name evidence="10" type="ORF">BB8028_0007g02930</name>
</gene>
<dbReference type="GO" id="GO:0022857">
    <property type="term" value="F:transmembrane transporter activity"/>
    <property type="evidence" value="ECO:0007669"/>
    <property type="project" value="InterPro"/>
</dbReference>
<organism evidence="10 11">
    <name type="scientific">Beauveria bassiana</name>
    <name type="common">White muscardine disease fungus</name>
    <name type="synonym">Tritirachium shiotae</name>
    <dbReference type="NCBI Taxonomy" id="176275"/>
    <lineage>
        <taxon>Eukaryota</taxon>
        <taxon>Fungi</taxon>
        <taxon>Dikarya</taxon>
        <taxon>Ascomycota</taxon>
        <taxon>Pezizomycotina</taxon>
        <taxon>Sordariomycetes</taxon>
        <taxon>Hypocreomycetidae</taxon>
        <taxon>Hypocreales</taxon>
        <taxon>Cordycipitaceae</taxon>
        <taxon>Beauveria</taxon>
    </lineage>
</organism>
<feature type="transmembrane region" description="Helical" evidence="8">
    <location>
        <begin position="409"/>
        <end position="430"/>
    </location>
</feature>
<dbReference type="PANTHER" id="PTHR48020:SF40">
    <property type="entry name" value="MAJOR FACILITATOR SUPERFAMILY (MFS) PROFILE DOMAIN-CONTAINING PROTEIN"/>
    <property type="match status" value="1"/>
</dbReference>
<feature type="transmembrane region" description="Helical" evidence="8">
    <location>
        <begin position="321"/>
        <end position="337"/>
    </location>
</feature>
<feature type="region of interest" description="Disordered" evidence="7">
    <location>
        <begin position="37"/>
        <end position="61"/>
    </location>
</feature>
<feature type="transmembrane region" description="Helical" evidence="8">
    <location>
        <begin position="572"/>
        <end position="591"/>
    </location>
</feature>
<evidence type="ECO:0000256" key="6">
    <source>
        <dbReference type="ARBA" id="ARBA00023136"/>
    </source>
</evidence>
<accession>A0A2S7YM80</accession>
<dbReference type="AlphaFoldDB" id="A0A2S7YM80"/>
<dbReference type="Pfam" id="PF00083">
    <property type="entry name" value="Sugar_tr"/>
    <property type="match status" value="1"/>
</dbReference>
<dbReference type="Proteomes" id="UP000237441">
    <property type="component" value="Unassembled WGS sequence"/>
</dbReference>
<keyword evidence="4 8" id="KW-0812">Transmembrane</keyword>
<dbReference type="NCBIfam" id="TIGR00879">
    <property type="entry name" value="SP"/>
    <property type="match status" value="1"/>
</dbReference>
<dbReference type="InterPro" id="IPR003663">
    <property type="entry name" value="Sugar/inositol_transpt"/>
</dbReference>
<dbReference type="EMBL" id="JRHA01000007">
    <property type="protein sequence ID" value="PQK17094.1"/>
    <property type="molecule type" value="Genomic_DNA"/>
</dbReference>
<comment type="similarity">
    <text evidence="2">Belongs to the major facilitator superfamily. Sugar transporter (TC 2.A.1.1) family.</text>
</comment>
<evidence type="ECO:0000256" key="8">
    <source>
        <dbReference type="SAM" id="Phobius"/>
    </source>
</evidence>
<sequence length="694" mass="76695">MSTGTHLPRDDASPGTRRDIRRGIVATPVEALDIAQVTTSSTSHHRHASSSLAGQEAGYSKSDPSRINFNANIEAKIKNPLVGVPRHTLLGDVDEFCRAKGLDEHRALLRKGALVAQDPTGYEDITGDEALTQAEVDALRNEVLHKWRVPRVLFLTIVTCSIGAAVQGWDQTGSNGANLHLPIALGIGGASTADQLRVGLVNSAPYIGTALLGCWLSDPINDWIGRRGTIFFAANFCLWPVLASAFCRTWEQLVVCRLLLGIGMGTKASTVPIFAAENSPASIRGALVMSWQVWTAFGIFLGTCANLIGERIGRDAWRYQLGAAFIPAVPLAVLIYMCPESPRWYIKKNRYADALQSLLRLRNDPVQAARDLYYIHVQLQVERDFVGNTHYVKRFIELFTLPRVRRATLAAFTVMLAQQMCGINIIAFYSSSVFQHAGASNFQALLATWGFGLINFLFAFPAIWTIDTFGRRSLLLFTFPQMSWTLLAAGLCNLIPGHKGAHLGLVALFVYLFAAFYSPGEGPVPYTYSAEVFPLSHREVGMAFAVATCLFWAAVLSITLPVMLASMGVMGVFGFYAGLNIVALVMIFLWVPETKQRTLEELDYIFAVPTRVFMRYQVTKTLPWWYRRYLLRDKCAFLDPLYQLDLEDHHAADGADNPSENDKAKVELKEMVGFTTGIDPRNGEESSVSSDIIH</sequence>
<proteinExistence type="inferred from homology"/>
<feature type="transmembrane region" description="Helical" evidence="8">
    <location>
        <begin position="442"/>
        <end position="464"/>
    </location>
</feature>
<name>A0A2S7YM80_BEABA</name>
<feature type="compositionally biased region" description="Basic and acidic residues" evidence="7">
    <location>
        <begin position="7"/>
        <end position="22"/>
    </location>
</feature>
<feature type="transmembrane region" description="Helical" evidence="8">
    <location>
        <begin position="476"/>
        <end position="495"/>
    </location>
</feature>
<feature type="transmembrane region" description="Helical" evidence="8">
    <location>
        <begin position="229"/>
        <end position="247"/>
    </location>
</feature>
<dbReference type="InterPro" id="IPR050814">
    <property type="entry name" value="Myo-inositol_Transporter"/>
</dbReference>
<dbReference type="GO" id="GO:0016020">
    <property type="term" value="C:membrane"/>
    <property type="evidence" value="ECO:0007669"/>
    <property type="project" value="UniProtKB-SubCell"/>
</dbReference>
<dbReference type="OrthoDB" id="5290825at2759"/>
<evidence type="ECO:0000259" key="9">
    <source>
        <dbReference type="PROSITE" id="PS50850"/>
    </source>
</evidence>
<feature type="transmembrane region" description="Helical" evidence="8">
    <location>
        <begin position="152"/>
        <end position="169"/>
    </location>
</feature>
<dbReference type="InterPro" id="IPR005828">
    <property type="entry name" value="MFS_sugar_transport-like"/>
</dbReference>
<evidence type="ECO:0000256" key="4">
    <source>
        <dbReference type="ARBA" id="ARBA00022692"/>
    </source>
</evidence>
<dbReference type="GO" id="GO:0015798">
    <property type="term" value="P:myo-inositol transport"/>
    <property type="evidence" value="ECO:0007669"/>
    <property type="project" value="UniProtKB-ARBA"/>
</dbReference>
<dbReference type="PANTHER" id="PTHR48020">
    <property type="entry name" value="PROTON MYO-INOSITOL COTRANSPORTER"/>
    <property type="match status" value="1"/>
</dbReference>
<protein>
    <recommendedName>
        <fullName evidence="9">Major facilitator superfamily (MFS) profile domain-containing protein</fullName>
    </recommendedName>
</protein>
<comment type="caution">
    <text evidence="10">The sequence shown here is derived from an EMBL/GenBank/DDBJ whole genome shotgun (WGS) entry which is preliminary data.</text>
</comment>
<dbReference type="InterPro" id="IPR020846">
    <property type="entry name" value="MFS_dom"/>
</dbReference>
<feature type="region of interest" description="Disordered" evidence="7">
    <location>
        <begin position="1"/>
        <end position="23"/>
    </location>
</feature>
<feature type="transmembrane region" description="Helical" evidence="8">
    <location>
        <begin position="288"/>
        <end position="309"/>
    </location>
</feature>
<evidence type="ECO:0000256" key="2">
    <source>
        <dbReference type="ARBA" id="ARBA00010992"/>
    </source>
</evidence>
<evidence type="ECO:0000256" key="1">
    <source>
        <dbReference type="ARBA" id="ARBA00004141"/>
    </source>
</evidence>